<dbReference type="InterPro" id="IPR055344">
    <property type="entry name" value="SecD_SecF_C_bact"/>
</dbReference>
<feature type="transmembrane region" description="Helical" evidence="13">
    <location>
        <begin position="607"/>
        <end position="626"/>
    </location>
</feature>
<feature type="transmembrane region" description="Helical" evidence="13">
    <location>
        <begin position="710"/>
        <end position="736"/>
    </location>
</feature>
<evidence type="ECO:0000313" key="18">
    <source>
        <dbReference type="EMBL" id="RJP57287.1"/>
    </source>
</evidence>
<dbReference type="GO" id="GO:0005886">
    <property type="term" value="C:plasma membrane"/>
    <property type="evidence" value="ECO:0007669"/>
    <property type="project" value="UniProtKB-SubCell"/>
</dbReference>
<feature type="transmembrane region" description="Helical" evidence="13">
    <location>
        <begin position="467"/>
        <end position="485"/>
    </location>
</feature>
<keyword evidence="8 13" id="KW-0472">Membrane</keyword>
<evidence type="ECO:0000256" key="4">
    <source>
        <dbReference type="ARBA" id="ARBA00022692"/>
    </source>
</evidence>
<comment type="subunit">
    <text evidence="12">Part of the essential Sec protein translocation apparatus which comprises SecA, SecYEG and auxiliary proteins SecDF-YajC and YidC.</text>
</comment>
<dbReference type="NCBIfam" id="TIGR01129">
    <property type="entry name" value="secD"/>
    <property type="match status" value="1"/>
</dbReference>
<dbReference type="PANTHER" id="PTHR30081">
    <property type="entry name" value="PROTEIN-EXPORT MEMBRANE PROTEIN SEC"/>
    <property type="match status" value="1"/>
</dbReference>
<feature type="domain" description="SecDF P1 head subdomain" evidence="17">
    <location>
        <begin position="160"/>
        <end position="267"/>
    </location>
</feature>
<name>A0A3A4R391_9BACT</name>
<dbReference type="HAMAP" id="MF_01463_B">
    <property type="entry name" value="SecD_B"/>
    <property type="match status" value="1"/>
</dbReference>
<keyword evidence="4 13" id="KW-0812">Transmembrane</keyword>
<accession>A0A3A4R391</accession>
<evidence type="ECO:0000256" key="11">
    <source>
        <dbReference type="ARBA" id="ARBA00061053"/>
    </source>
</evidence>
<dbReference type="AlphaFoldDB" id="A0A3A4R391"/>
<feature type="transmembrane region" description="Helical" evidence="13">
    <location>
        <begin position="412"/>
        <end position="436"/>
    </location>
</feature>
<dbReference type="PRINTS" id="PR01755">
    <property type="entry name" value="SECFTRNLCASE"/>
</dbReference>
<dbReference type="NCBIfam" id="TIGR00966">
    <property type="entry name" value="transloc_SecF"/>
    <property type="match status" value="1"/>
</dbReference>
<evidence type="ECO:0000256" key="10">
    <source>
        <dbReference type="ARBA" id="ARBA00060856"/>
    </source>
</evidence>
<evidence type="ECO:0000256" key="8">
    <source>
        <dbReference type="ARBA" id="ARBA00023136"/>
    </source>
</evidence>
<feature type="domain" description="Protein export membrane protein SecD/SecF C-terminal" evidence="15">
    <location>
        <begin position="272"/>
        <end position="436"/>
    </location>
</feature>
<dbReference type="InterPro" id="IPR048631">
    <property type="entry name" value="SecD_1st"/>
</dbReference>
<dbReference type="Pfam" id="PF22599">
    <property type="entry name" value="SecDF_P1_head"/>
    <property type="match status" value="1"/>
</dbReference>
<comment type="subunit">
    <text evidence="14">Forms a complex with SecD. Part of the essential Sec protein translocation apparatus which comprises SecA, SecYEG and auxiliary proteins SecDF. Other proteins may also be involved.</text>
</comment>
<sequence length="742" mass="81499">MNRNLLLRSALILAVVAIAAYFSFPPFDTAARKGKINLGLDLKGGVHLVWQINKEKLNEMGMGADLREDSIHRAVEVIRNRIDALGVKEPSIFIQGTDRIVVELPGIDNPGEAIKTIGDVAFLEFRLVDDDPQKITEAQNGRLPLGWELKYQIIPTERGDKEKIPMLVQARPVLTGDMLETAYPTSGSGFGMPEVGIEFTREGAKRFGTVTRENINKRLAILLDDVIVSAPVIRTEIPNGRAVIQGQFTSQEVQRLSRQLSGGALPVPLSLIDNRSISPTLGSDSVRQGVSAAMYGFILVVLFMAVYYFISGFIADLALCINIIMITGVLGALGFTLTLPGIAGIVLTIGMAVDANVLIFERIREERLSGKSVHESIAAGFKRAFMTIFDANITTLITAAFLFQFGTGPVKGFAVTLTIGILASMFTALFVSRVIYDILITKFDFKNLKMMRFVGDTKFDFIGKRTVAIIGSAVIIVVGMGYFMYRGDANFGIDFTGGTLVQIRGSQNIPLDEVRNKLRDIGQEKAVIQYFGNDEKDVLIKTSADAAENIFSTLKTSFTSYDLTRVRTEFVGPAIGAELRQQALLAIVFALMGILVYISWRFEFRFALGAIVALIHDVLITLGIFSMSGREISLPTIAALLTIVGYSLNDTIVVFDRIREDMNVYKKSNFHDIINMSINQTLSRTTLTSFTTLIVVIALYFLGGEVINDFAFALLVGIVFGTYSSIFIASPVLLLMEKIKKN</sequence>
<keyword evidence="6 13" id="KW-1133">Transmembrane helix</keyword>
<dbReference type="InterPro" id="IPR022813">
    <property type="entry name" value="SecD/SecF_arch_bac"/>
</dbReference>
<feature type="domain" description="Protein export membrane protein SecD/SecF C-terminal" evidence="15">
    <location>
        <begin position="559"/>
        <end position="737"/>
    </location>
</feature>
<feature type="transmembrane region" description="Helical" evidence="13">
    <location>
        <begin position="317"/>
        <end position="336"/>
    </location>
</feature>
<dbReference type="PANTHER" id="PTHR30081:SF1">
    <property type="entry name" value="PROTEIN TRANSLOCASE SUBUNIT SECD"/>
    <property type="match status" value="1"/>
</dbReference>
<reference evidence="18 19" key="1">
    <citation type="journal article" date="2017" name="ISME J.">
        <title>Energy and carbon metabolisms in a deep terrestrial subsurface fluid microbial community.</title>
        <authorList>
            <person name="Momper L."/>
            <person name="Jungbluth S.P."/>
            <person name="Lee M.D."/>
            <person name="Amend J.P."/>
        </authorList>
    </citation>
    <scope>NUCLEOTIDE SEQUENCE [LARGE SCALE GENOMIC DNA]</scope>
    <source>
        <strain evidence="18">SURF_26</strain>
    </source>
</reference>
<comment type="subcellular location">
    <subcellularLocation>
        <location evidence="1 13">Cell membrane</location>
        <topology evidence="1 13">Multi-pass membrane protein</topology>
    </subcellularLocation>
</comment>
<keyword evidence="5 13" id="KW-0653">Protein transport</keyword>
<dbReference type="Gene3D" id="1.20.1640.10">
    <property type="entry name" value="Multidrug efflux transporter AcrB transmembrane domain"/>
    <property type="match status" value="2"/>
</dbReference>
<keyword evidence="7 13" id="KW-0811">Translocation</keyword>
<evidence type="ECO:0000256" key="9">
    <source>
        <dbReference type="ARBA" id="ARBA00059018"/>
    </source>
</evidence>
<dbReference type="InterPro" id="IPR048634">
    <property type="entry name" value="SecD_SecF_C"/>
</dbReference>
<feature type="transmembrane region" description="Helical" evidence="13">
    <location>
        <begin position="384"/>
        <end position="406"/>
    </location>
</feature>
<comment type="caution">
    <text evidence="13">Lacks conserved residue(s) required for the propagation of feature annotation.</text>
</comment>
<dbReference type="FunFam" id="1.20.1640.10:FF:000004">
    <property type="entry name" value="Protein translocase subunit SecD"/>
    <property type="match status" value="1"/>
</dbReference>
<dbReference type="FunFam" id="1.20.1640.10:FF:000024">
    <property type="entry name" value="Multifunctional fusion protein"/>
    <property type="match status" value="1"/>
</dbReference>
<dbReference type="Pfam" id="PF21760">
    <property type="entry name" value="SecD_1st"/>
    <property type="match status" value="1"/>
</dbReference>
<evidence type="ECO:0000256" key="12">
    <source>
        <dbReference type="ARBA" id="ARBA00065973"/>
    </source>
</evidence>
<evidence type="ECO:0000256" key="5">
    <source>
        <dbReference type="ARBA" id="ARBA00022927"/>
    </source>
</evidence>
<comment type="similarity">
    <text evidence="10">In the C-terminal section; belongs to the SecD/SecF family. SecF subfamily.</text>
</comment>
<evidence type="ECO:0000259" key="15">
    <source>
        <dbReference type="Pfam" id="PF02355"/>
    </source>
</evidence>
<evidence type="ECO:0000256" key="6">
    <source>
        <dbReference type="ARBA" id="ARBA00022989"/>
    </source>
</evidence>
<dbReference type="InterPro" id="IPR005791">
    <property type="entry name" value="SecD"/>
</dbReference>
<organism evidence="18 19">
    <name type="scientific">Candidatus Auribacter fodinae</name>
    <dbReference type="NCBI Taxonomy" id="2093366"/>
    <lineage>
        <taxon>Bacteria</taxon>
        <taxon>Pseudomonadati</taxon>
        <taxon>Candidatus Auribacterota</taxon>
        <taxon>Candidatus Auribacteria</taxon>
        <taxon>Candidatus Auribacterales</taxon>
        <taxon>Candidatus Auribacteraceae</taxon>
        <taxon>Candidatus Auribacter</taxon>
    </lineage>
</organism>
<comment type="similarity">
    <text evidence="13">Belongs to the SecD/SecF family. SecD subfamily.</text>
</comment>
<evidence type="ECO:0000256" key="13">
    <source>
        <dbReference type="HAMAP-Rule" id="MF_01463"/>
    </source>
</evidence>
<evidence type="ECO:0000259" key="16">
    <source>
        <dbReference type="Pfam" id="PF21760"/>
    </source>
</evidence>
<dbReference type="NCBIfam" id="NF009583">
    <property type="entry name" value="PRK13024.1-3"/>
    <property type="match status" value="1"/>
</dbReference>
<gene>
    <name evidence="13 18" type="primary">secD</name>
    <name evidence="14" type="synonym">secF</name>
    <name evidence="18" type="ORF">C4541_10530</name>
</gene>
<dbReference type="NCBIfam" id="TIGR00916">
    <property type="entry name" value="2A0604s01"/>
    <property type="match status" value="2"/>
</dbReference>
<dbReference type="Pfam" id="PF07549">
    <property type="entry name" value="Sec_GG"/>
    <property type="match status" value="2"/>
</dbReference>
<dbReference type="GO" id="GO:0006605">
    <property type="term" value="P:protein targeting"/>
    <property type="evidence" value="ECO:0007669"/>
    <property type="project" value="UniProtKB-UniRule"/>
</dbReference>
<evidence type="ECO:0000256" key="7">
    <source>
        <dbReference type="ARBA" id="ARBA00023010"/>
    </source>
</evidence>
<feature type="transmembrane region" description="Helical" evidence="13">
    <location>
        <begin position="686"/>
        <end position="704"/>
    </location>
</feature>
<feature type="domain" description="Protein translocase subunit SecDF P1" evidence="16">
    <location>
        <begin position="72"/>
        <end position="130"/>
    </location>
</feature>
<dbReference type="InterPro" id="IPR054384">
    <property type="entry name" value="SecDF_P1_head"/>
</dbReference>
<evidence type="ECO:0000313" key="19">
    <source>
        <dbReference type="Proteomes" id="UP000266426"/>
    </source>
</evidence>
<comment type="similarity">
    <text evidence="11">In the N-terminal section; belongs to the SecD/SecF family. SecD subfamily.</text>
</comment>
<dbReference type="Gene3D" id="3.30.1360.200">
    <property type="match status" value="1"/>
</dbReference>
<dbReference type="GO" id="GO:0065002">
    <property type="term" value="P:intracellular protein transmembrane transport"/>
    <property type="evidence" value="ECO:0007669"/>
    <property type="project" value="UniProtKB-UniRule"/>
</dbReference>
<dbReference type="EMBL" id="QZJZ01000083">
    <property type="protein sequence ID" value="RJP57287.1"/>
    <property type="molecule type" value="Genomic_DNA"/>
</dbReference>
<proteinExistence type="inferred from homology"/>
<keyword evidence="2 13" id="KW-0813">Transport</keyword>
<dbReference type="InterPro" id="IPR005665">
    <property type="entry name" value="SecF_bac"/>
</dbReference>
<dbReference type="InterPro" id="IPR022645">
    <property type="entry name" value="SecD/SecF_bac"/>
</dbReference>
<feature type="transmembrane region" description="Helical" evidence="13">
    <location>
        <begin position="583"/>
        <end position="600"/>
    </location>
</feature>
<dbReference type="HAMAP" id="MF_01464_B">
    <property type="entry name" value="SecF_B"/>
    <property type="match status" value="1"/>
</dbReference>
<evidence type="ECO:0000256" key="2">
    <source>
        <dbReference type="ARBA" id="ARBA00022448"/>
    </source>
</evidence>
<keyword evidence="3 13" id="KW-1003">Cell membrane</keyword>
<dbReference type="InterPro" id="IPR022646">
    <property type="entry name" value="SecD/SecF_CS"/>
</dbReference>
<feature type="transmembrane region" description="Helical" evidence="13">
    <location>
        <begin position="292"/>
        <end position="310"/>
    </location>
</feature>
<evidence type="ECO:0000256" key="14">
    <source>
        <dbReference type="HAMAP-Rule" id="MF_01464"/>
    </source>
</evidence>
<comment type="caution">
    <text evidence="18">The sequence shown here is derived from an EMBL/GenBank/DDBJ whole genome shotgun (WGS) entry which is preliminary data.</text>
</comment>
<evidence type="ECO:0000256" key="1">
    <source>
        <dbReference type="ARBA" id="ARBA00004651"/>
    </source>
</evidence>
<dbReference type="Pfam" id="PF02355">
    <property type="entry name" value="SecD_SecF_C"/>
    <property type="match status" value="2"/>
</dbReference>
<comment type="function">
    <text evidence="9 13">Part of the Sec protein translocase complex. Interacts with the SecYEG preprotein conducting channel. SecDF uses the proton motive force (PMF) to complete protein translocation after the ATP-dependent function of SecA.</text>
</comment>
<evidence type="ECO:0000259" key="17">
    <source>
        <dbReference type="Pfam" id="PF22599"/>
    </source>
</evidence>
<evidence type="ECO:0000256" key="3">
    <source>
        <dbReference type="ARBA" id="ARBA00022475"/>
    </source>
</evidence>
<dbReference type="GO" id="GO:0043952">
    <property type="term" value="P:protein transport by the Sec complex"/>
    <property type="evidence" value="ECO:0007669"/>
    <property type="project" value="UniProtKB-UniRule"/>
</dbReference>
<dbReference type="SUPFAM" id="SSF82866">
    <property type="entry name" value="Multidrug efflux transporter AcrB transmembrane domain"/>
    <property type="match status" value="2"/>
</dbReference>
<protein>
    <recommendedName>
        <fullName evidence="13 14">Multifunctional fusion protein</fullName>
    </recommendedName>
    <domain>
        <recommendedName>
            <fullName evidence="13">Protein translocase subunit SecD</fullName>
        </recommendedName>
    </domain>
    <domain>
        <recommendedName>
            <fullName evidence="14">Protein-export membrane protein SecF</fullName>
        </recommendedName>
    </domain>
</protein>
<dbReference type="GO" id="GO:0015450">
    <property type="term" value="F:protein-transporting ATPase activity"/>
    <property type="evidence" value="ECO:0007669"/>
    <property type="project" value="InterPro"/>
</dbReference>
<feature type="transmembrane region" description="Helical" evidence="13">
    <location>
        <begin position="632"/>
        <end position="655"/>
    </location>
</feature>
<dbReference type="Gene3D" id="3.30.70.3400">
    <property type="match status" value="1"/>
</dbReference>
<dbReference type="Proteomes" id="UP000266426">
    <property type="component" value="Unassembled WGS sequence"/>
</dbReference>
<feature type="transmembrane region" description="Helical" evidence="13">
    <location>
        <begin position="342"/>
        <end position="363"/>
    </location>
</feature>
<comment type="similarity">
    <text evidence="14">Belongs to the SecD/SecF family. SecF subfamily.</text>
</comment>
<comment type="subunit">
    <text evidence="13">Forms a complex with SecF. Part of the essential Sec protein translocation apparatus which comprises SecA, SecYEG and auxiliary proteins SecDF. Other proteins may also be involved.</text>
</comment>